<evidence type="ECO:0000256" key="7">
    <source>
        <dbReference type="PROSITE-ProRule" id="PRU00192"/>
    </source>
</evidence>
<evidence type="ECO:0000313" key="11">
    <source>
        <dbReference type="Proteomes" id="UP000078544"/>
    </source>
</evidence>
<protein>
    <recommendedName>
        <fullName evidence="3">Actin cytoskeleton-regulatory complex protein SLA1</fullName>
    </recommendedName>
</protein>
<feature type="region of interest" description="Disordered" evidence="8">
    <location>
        <begin position="458"/>
        <end position="498"/>
    </location>
</feature>
<dbReference type="SUPFAM" id="SSF50044">
    <property type="entry name" value="SH3-domain"/>
    <property type="match status" value="3"/>
</dbReference>
<dbReference type="GO" id="GO:0008092">
    <property type="term" value="F:cytoskeletal protein binding"/>
    <property type="evidence" value="ECO:0007669"/>
    <property type="project" value="InterPro"/>
</dbReference>
<feature type="region of interest" description="Disordered" evidence="8">
    <location>
        <begin position="137"/>
        <end position="254"/>
    </location>
</feature>
<feature type="region of interest" description="Disordered" evidence="8">
    <location>
        <begin position="1027"/>
        <end position="1088"/>
    </location>
</feature>
<dbReference type="STRING" id="1081109.A0A162IIS4"/>
<feature type="domain" description="SH3" evidence="9">
    <location>
        <begin position="2"/>
        <end position="69"/>
    </location>
</feature>
<comment type="subcellular location">
    <subcellularLocation>
        <location evidence="1">Cell membrane</location>
    </subcellularLocation>
</comment>
<evidence type="ECO:0000256" key="2">
    <source>
        <dbReference type="ARBA" id="ARBA00007948"/>
    </source>
</evidence>
<dbReference type="GO" id="GO:0043130">
    <property type="term" value="F:ubiquitin binding"/>
    <property type="evidence" value="ECO:0007669"/>
    <property type="project" value="InterPro"/>
</dbReference>
<evidence type="ECO:0000256" key="5">
    <source>
        <dbReference type="ARBA" id="ARBA00022475"/>
    </source>
</evidence>
<feature type="compositionally biased region" description="Polar residues" evidence="8">
    <location>
        <begin position="746"/>
        <end position="769"/>
    </location>
</feature>
<organism evidence="10 11">
    <name type="scientific">Moelleriella libera RCEF 2490</name>
    <dbReference type="NCBI Taxonomy" id="1081109"/>
    <lineage>
        <taxon>Eukaryota</taxon>
        <taxon>Fungi</taxon>
        <taxon>Dikarya</taxon>
        <taxon>Ascomycota</taxon>
        <taxon>Pezizomycotina</taxon>
        <taxon>Sordariomycetes</taxon>
        <taxon>Hypocreomycetidae</taxon>
        <taxon>Hypocreales</taxon>
        <taxon>Clavicipitaceae</taxon>
        <taxon>Moelleriella</taxon>
    </lineage>
</organism>
<dbReference type="GO" id="GO:0042802">
    <property type="term" value="F:identical protein binding"/>
    <property type="evidence" value="ECO:0007669"/>
    <property type="project" value="InterPro"/>
</dbReference>
<evidence type="ECO:0000256" key="6">
    <source>
        <dbReference type="ARBA" id="ARBA00023136"/>
    </source>
</evidence>
<dbReference type="PRINTS" id="PR00452">
    <property type="entry name" value="SH3DOMAIN"/>
</dbReference>
<proteinExistence type="inferred from homology"/>
<sequence length="1088" mass="117243">MGFLGVYTAIYDYAPLGEGELAMSEGDVLYILEKGSDDGWWKAKKKAAAEDEEEPVGLIPNNYIEEAPIISHARAIYEYTRQTDEELSFSEEDILQVFDTSDPDWILVGFDGEYGFVPSNYINMQETAISQDDVASVAPPALPTRPQSLITPKDVSPRSLSSPANPAPTLAGSMQNRVRAPPELPVSSPRSRSSRQASQPSEYRMPDIPNSSQDVPPSKLSSRARSDDTDDQSSDTLGTREASQMEENMRTPGGFHMYNINEMVSVMGKKKKMPTTLGINLATGTILIVPESAEDEAPQEWSANKMTHYSREGKHVFMELVRPSKSIDFHAGAKDTAEEIVAALAELAGAARAEGLREVILAGSQSKQRKGQVVYDFIAQGDDEVTVAIGDDVVILDDSKSDEWWKVRRLKNGKEGVVPSTYIEVTGTVTVSPSGGSGPDQTRATVEHNRLEEIRLTKEAIKASKEPQQVRNEASLPERGSSLSAGDHGPDSSKVRTWTDRSGSFSVEAQLLGLKDGKIHLHKMNGVKIAVPIAKMSREDLEYVEGVTGISLDDEKPLADVKRAKASDKQRPAVELGVSVNKNVKPEYDWFQFFLSCDVPVGLCERYAQAFTKDSMDESVLPDVNATILRTLGLREGDIIKVMRALDAKYSRERSVQENDSQQGGLFSGPGGALRNNTRKGRPAPTVHTSDVVDAAAFSKGDARASGTDKESSASLSRDSPAASRKQEGFDDNAWDVKPISKKETQQATSPKRSNTVSPVESASSSQPTVIPAMTGSMKDLSLLTEPLQPSKPGASATSALDSPIASHGTPQSQPPPGATPSFFTAIPSSDQSTTLNSTSTSSPKSMPRQRPAPPPTSHAHGSLVPPPPAAPKALPAPQLTQSSFLMSPNLNTQMTGTVQGQIAPPGQSLGDIAQARLQQQYTAHFQPLRPAVTGYVGLQGQNVAPFPASIPHQQQYIYPMMTGTQGASPFADTNATVYLPNIQAQQTGFSGPYLPTAQTMPHNFNSGSNLNNFLPQALEPQRTSVPAIQSGQTGPHIAYTQPLQPQKTGPPPPVRFGTLPDTKKLISQQTGRRANLSQATPDNPFGF</sequence>
<dbReference type="InterPro" id="IPR013761">
    <property type="entry name" value="SAM/pointed_sf"/>
</dbReference>
<dbReference type="InterPro" id="IPR036028">
    <property type="entry name" value="SH3-like_dom_sf"/>
</dbReference>
<dbReference type="PROSITE" id="PS50002">
    <property type="entry name" value="SH3"/>
    <property type="match status" value="3"/>
</dbReference>
<dbReference type="PANTHER" id="PTHR15735">
    <property type="entry name" value="FCH AND DOUBLE SH3 DOMAINS PROTEIN"/>
    <property type="match status" value="1"/>
</dbReference>
<gene>
    <name evidence="10" type="ORF">AAL_04973</name>
</gene>
<evidence type="ECO:0000259" key="9">
    <source>
        <dbReference type="PROSITE" id="PS50002"/>
    </source>
</evidence>
<keyword evidence="5" id="KW-1003">Cell membrane</keyword>
<dbReference type="Pfam" id="PF03983">
    <property type="entry name" value="SHD1"/>
    <property type="match status" value="1"/>
</dbReference>
<feature type="compositionally biased region" description="Low complexity" evidence="8">
    <location>
        <begin position="187"/>
        <end position="201"/>
    </location>
</feature>
<dbReference type="OrthoDB" id="26539at2759"/>
<dbReference type="Proteomes" id="UP000078544">
    <property type="component" value="Unassembled WGS sequence"/>
</dbReference>
<name>A0A162IIS4_9HYPO</name>
<dbReference type="SMART" id="SM00326">
    <property type="entry name" value="SH3"/>
    <property type="match status" value="3"/>
</dbReference>
<evidence type="ECO:0000256" key="8">
    <source>
        <dbReference type="SAM" id="MobiDB-lite"/>
    </source>
</evidence>
<feature type="compositionally biased region" description="Basic and acidic residues" evidence="8">
    <location>
        <begin position="701"/>
        <end position="712"/>
    </location>
</feature>
<dbReference type="Pfam" id="PF24081">
    <property type="entry name" value="PH_SLA1"/>
    <property type="match status" value="1"/>
</dbReference>
<feature type="domain" description="SH3" evidence="9">
    <location>
        <begin position="366"/>
        <end position="428"/>
    </location>
</feature>
<dbReference type="InterPro" id="IPR001452">
    <property type="entry name" value="SH3_domain"/>
</dbReference>
<evidence type="ECO:0000256" key="1">
    <source>
        <dbReference type="ARBA" id="ARBA00004236"/>
    </source>
</evidence>
<dbReference type="Gene3D" id="2.30.30.700">
    <property type="entry name" value="SLA1 homology domain 1"/>
    <property type="match status" value="1"/>
</dbReference>
<dbReference type="Pfam" id="PF00018">
    <property type="entry name" value="SH3_1"/>
    <property type="match status" value="1"/>
</dbReference>
<keyword evidence="11" id="KW-1185">Reference proteome</keyword>
<dbReference type="EMBL" id="AZGY01000010">
    <property type="protein sequence ID" value="KZZ94862.1"/>
    <property type="molecule type" value="Genomic_DNA"/>
</dbReference>
<dbReference type="InterPro" id="IPR035821">
    <property type="entry name" value="Sla1_SH3_3"/>
</dbReference>
<dbReference type="PANTHER" id="PTHR15735:SF19">
    <property type="entry name" value="ACTIN CYTOSKELETON-REGULATORY COMPLEX PROTEIN SLA1"/>
    <property type="match status" value="1"/>
</dbReference>
<feature type="region of interest" description="Disordered" evidence="8">
    <location>
        <begin position="651"/>
        <end position="773"/>
    </location>
</feature>
<feature type="domain" description="SH3" evidence="9">
    <location>
        <begin position="70"/>
        <end position="127"/>
    </location>
</feature>
<reference evidence="10 11" key="1">
    <citation type="journal article" date="2016" name="Genome Biol. Evol.">
        <title>Divergent and convergent evolution of fungal pathogenicity.</title>
        <authorList>
            <person name="Shang Y."/>
            <person name="Xiao G."/>
            <person name="Zheng P."/>
            <person name="Cen K."/>
            <person name="Zhan S."/>
            <person name="Wang C."/>
        </authorList>
    </citation>
    <scope>NUCLEOTIDE SEQUENCE [LARGE SCALE GENOMIC DNA]</scope>
    <source>
        <strain evidence="10 11">RCEF 2490</strain>
    </source>
</reference>
<feature type="region of interest" description="Disordered" evidence="8">
    <location>
        <begin position="785"/>
        <end position="876"/>
    </location>
</feature>
<feature type="compositionally biased region" description="Polar residues" evidence="8">
    <location>
        <begin position="1066"/>
        <end position="1082"/>
    </location>
</feature>
<dbReference type="GO" id="GO:0030674">
    <property type="term" value="F:protein-macromolecule adaptor activity"/>
    <property type="evidence" value="ECO:0007669"/>
    <property type="project" value="InterPro"/>
</dbReference>
<dbReference type="Gene3D" id="1.10.150.50">
    <property type="entry name" value="Transcription Factor, Ets-1"/>
    <property type="match status" value="1"/>
</dbReference>
<evidence type="ECO:0000256" key="4">
    <source>
        <dbReference type="ARBA" id="ARBA00022443"/>
    </source>
</evidence>
<keyword evidence="6" id="KW-0472">Membrane</keyword>
<evidence type="ECO:0000313" key="10">
    <source>
        <dbReference type="EMBL" id="KZZ94862.1"/>
    </source>
</evidence>
<dbReference type="CDD" id="cd11774">
    <property type="entry name" value="SH3_Sla1p_2"/>
    <property type="match status" value="1"/>
</dbReference>
<comment type="similarity">
    <text evidence="2">Belongs to the SLA1 family.</text>
</comment>
<dbReference type="AlphaFoldDB" id="A0A162IIS4"/>
<dbReference type="InterPro" id="IPR056996">
    <property type="entry name" value="PH_SLA1"/>
</dbReference>
<feature type="compositionally biased region" description="Low complexity" evidence="8">
    <location>
        <begin position="829"/>
        <end position="846"/>
    </location>
</feature>
<dbReference type="Gene3D" id="2.30.30.40">
    <property type="entry name" value="SH3 Domains"/>
    <property type="match status" value="3"/>
</dbReference>
<dbReference type="InterPro" id="IPR007131">
    <property type="entry name" value="SHD1"/>
</dbReference>
<accession>A0A162IIS4</accession>
<feature type="compositionally biased region" description="Basic and acidic residues" evidence="8">
    <location>
        <begin position="488"/>
        <end position="498"/>
    </location>
</feature>
<comment type="caution">
    <text evidence="10">The sequence shown here is derived from an EMBL/GenBank/DDBJ whole genome shotgun (WGS) entry which is preliminary data.</text>
</comment>
<keyword evidence="4 7" id="KW-0728">SH3 domain</keyword>
<dbReference type="Pfam" id="PF14604">
    <property type="entry name" value="SH3_9"/>
    <property type="match status" value="2"/>
</dbReference>
<dbReference type="CDD" id="cd11775">
    <property type="entry name" value="SH3_Sla1p_3"/>
    <property type="match status" value="1"/>
</dbReference>
<evidence type="ECO:0000256" key="3">
    <source>
        <dbReference type="ARBA" id="ARBA00020357"/>
    </source>
</evidence>